<evidence type="ECO:0000313" key="1">
    <source>
        <dbReference type="EMBL" id="GAA2214273.1"/>
    </source>
</evidence>
<dbReference type="Proteomes" id="UP001499843">
    <property type="component" value="Unassembled WGS sequence"/>
</dbReference>
<sequence length="88" mass="9003">MASMPSMRGILTSMRTTSGLVRPAASTASAPSAASAVTSMLGIDLGFAMTGARSVEITRTYVAAFCTGKPQPLLDKPSARHPEVTFGG</sequence>
<gene>
    <name evidence="1" type="ORF">GCM10009850_097380</name>
</gene>
<organism evidence="1 2">
    <name type="scientific">Nonomuraea monospora</name>
    <dbReference type="NCBI Taxonomy" id="568818"/>
    <lineage>
        <taxon>Bacteria</taxon>
        <taxon>Bacillati</taxon>
        <taxon>Actinomycetota</taxon>
        <taxon>Actinomycetes</taxon>
        <taxon>Streptosporangiales</taxon>
        <taxon>Streptosporangiaceae</taxon>
        <taxon>Nonomuraea</taxon>
    </lineage>
</organism>
<protein>
    <submittedName>
        <fullName evidence="1">Uncharacterized protein</fullName>
    </submittedName>
</protein>
<accession>A0ABN3CYG8</accession>
<proteinExistence type="predicted"/>
<keyword evidence="2" id="KW-1185">Reference proteome</keyword>
<dbReference type="EMBL" id="BAAAQX010000039">
    <property type="protein sequence ID" value="GAA2214273.1"/>
    <property type="molecule type" value="Genomic_DNA"/>
</dbReference>
<name>A0ABN3CYG8_9ACTN</name>
<comment type="caution">
    <text evidence="1">The sequence shown here is derived from an EMBL/GenBank/DDBJ whole genome shotgun (WGS) entry which is preliminary data.</text>
</comment>
<reference evidence="1 2" key="1">
    <citation type="journal article" date="2019" name="Int. J. Syst. Evol. Microbiol.">
        <title>The Global Catalogue of Microorganisms (GCM) 10K type strain sequencing project: providing services to taxonomists for standard genome sequencing and annotation.</title>
        <authorList>
            <consortium name="The Broad Institute Genomics Platform"/>
            <consortium name="The Broad Institute Genome Sequencing Center for Infectious Disease"/>
            <person name="Wu L."/>
            <person name="Ma J."/>
        </authorList>
    </citation>
    <scope>NUCLEOTIDE SEQUENCE [LARGE SCALE GENOMIC DNA]</scope>
    <source>
        <strain evidence="1 2">JCM 16114</strain>
    </source>
</reference>
<evidence type="ECO:0000313" key="2">
    <source>
        <dbReference type="Proteomes" id="UP001499843"/>
    </source>
</evidence>